<accession>A0ABN2DDE7</accession>
<keyword evidence="2" id="KW-1185">Reference proteome</keyword>
<protein>
    <submittedName>
        <fullName evidence="1">Uncharacterized protein</fullName>
    </submittedName>
</protein>
<organism evidence="1 2">
    <name type="scientific">Kribbella hippodromi</name>
    <dbReference type="NCBI Taxonomy" id="434347"/>
    <lineage>
        <taxon>Bacteria</taxon>
        <taxon>Bacillati</taxon>
        <taxon>Actinomycetota</taxon>
        <taxon>Actinomycetes</taxon>
        <taxon>Propionibacteriales</taxon>
        <taxon>Kribbellaceae</taxon>
        <taxon>Kribbella</taxon>
    </lineage>
</organism>
<dbReference type="Proteomes" id="UP001501705">
    <property type="component" value="Unassembled WGS sequence"/>
</dbReference>
<evidence type="ECO:0000313" key="1">
    <source>
        <dbReference type="EMBL" id="GAA1574754.1"/>
    </source>
</evidence>
<evidence type="ECO:0000313" key="2">
    <source>
        <dbReference type="Proteomes" id="UP001501705"/>
    </source>
</evidence>
<comment type="caution">
    <text evidence="1">The sequence shown here is derived from an EMBL/GenBank/DDBJ whole genome shotgun (WGS) entry which is preliminary data.</text>
</comment>
<gene>
    <name evidence="1" type="ORF">GCM10009804_34470</name>
</gene>
<reference evidence="1 2" key="1">
    <citation type="journal article" date="2019" name="Int. J. Syst. Evol. Microbiol.">
        <title>The Global Catalogue of Microorganisms (GCM) 10K type strain sequencing project: providing services to taxonomists for standard genome sequencing and annotation.</title>
        <authorList>
            <consortium name="The Broad Institute Genomics Platform"/>
            <consortium name="The Broad Institute Genome Sequencing Center for Infectious Disease"/>
            <person name="Wu L."/>
            <person name="Ma J."/>
        </authorList>
    </citation>
    <scope>NUCLEOTIDE SEQUENCE [LARGE SCALE GENOMIC DNA]</scope>
    <source>
        <strain evidence="1 2">JCM 15572</strain>
    </source>
</reference>
<proteinExistence type="predicted"/>
<sequence>MSDDTGPKTPEQEAKARGEAALRALRAQKRKSLLRLGRDGTFATLKSLKKRPGQVVIPKDAYNRWAGHRDDVLELPIYVLDFGWAVLVVPTSEAARFIDDLDLDHSRLRPPRHGR</sequence>
<name>A0ABN2DDE7_9ACTN</name>
<dbReference type="EMBL" id="BAAAPH010000010">
    <property type="protein sequence ID" value="GAA1574754.1"/>
    <property type="molecule type" value="Genomic_DNA"/>
</dbReference>
<dbReference type="RefSeq" id="WP_344234567.1">
    <property type="nucleotide sequence ID" value="NZ_BAAAPH010000010.1"/>
</dbReference>